<keyword evidence="4" id="KW-1185">Reference proteome</keyword>
<dbReference type="Proteomes" id="UP000279833">
    <property type="component" value="Unassembled WGS sequence"/>
</dbReference>
<organism evidence="5">
    <name type="scientific">Schistosoma curassoni</name>
    <dbReference type="NCBI Taxonomy" id="6186"/>
    <lineage>
        <taxon>Eukaryota</taxon>
        <taxon>Metazoa</taxon>
        <taxon>Spiralia</taxon>
        <taxon>Lophotrochozoa</taxon>
        <taxon>Platyhelminthes</taxon>
        <taxon>Trematoda</taxon>
        <taxon>Digenea</taxon>
        <taxon>Strigeidida</taxon>
        <taxon>Schistosomatoidea</taxon>
        <taxon>Schistosomatidae</taxon>
        <taxon>Schistosoma</taxon>
    </lineage>
</organism>
<sequence>MKKSTSEGKHEVQWTSKMQLDDLDFSDNLALLSHTQQQIQKKTTSAAASSAVSIIDEHGGSDADMKARIGKARAAYLQLRNIWNSKQMPTNTKVTIFNTNVKTVLLYEAGTWSTTKAIVHQMQVHYQQKPFVGKNKPDLSGGIDQEEVLEVDNIHIEESIQLHHKTSRHLESSRPKKEKRKMKELTTPGNVDRHEENEQELDRTRKEGQGQCWLKNAGRCPVLHWE</sequence>
<dbReference type="STRING" id="6186.A0A183L0T6"/>
<protein>
    <submittedName>
        <fullName evidence="5">DUF6451 domain-containing protein</fullName>
    </submittedName>
</protein>
<feature type="region of interest" description="Disordered" evidence="1">
    <location>
        <begin position="162"/>
        <end position="210"/>
    </location>
</feature>
<evidence type="ECO:0000256" key="1">
    <source>
        <dbReference type="SAM" id="MobiDB-lite"/>
    </source>
</evidence>
<dbReference type="InterPro" id="IPR045609">
    <property type="entry name" value="DUF6451"/>
</dbReference>
<name>A0A183L0T6_9TREM</name>
<feature type="compositionally biased region" description="Basic and acidic residues" evidence="1">
    <location>
        <begin position="191"/>
        <end position="208"/>
    </location>
</feature>
<dbReference type="AlphaFoldDB" id="A0A183L0T6"/>
<evidence type="ECO:0000313" key="4">
    <source>
        <dbReference type="Proteomes" id="UP000279833"/>
    </source>
</evidence>
<proteinExistence type="predicted"/>
<evidence type="ECO:0000313" key="5">
    <source>
        <dbReference type="WBParaSite" id="SCUD_0002093801-mRNA-1"/>
    </source>
</evidence>
<gene>
    <name evidence="3" type="ORF">SCUD_LOCUS20935</name>
</gene>
<dbReference type="PANTHER" id="PTHR47027">
    <property type="entry name" value="REVERSE TRANSCRIPTASE DOMAIN-CONTAINING PROTEIN"/>
    <property type="match status" value="1"/>
</dbReference>
<evidence type="ECO:0000313" key="3">
    <source>
        <dbReference type="EMBL" id="VDP73811.1"/>
    </source>
</evidence>
<evidence type="ECO:0000259" key="2">
    <source>
        <dbReference type="Pfam" id="PF20049"/>
    </source>
</evidence>
<reference evidence="5" key="1">
    <citation type="submission" date="2016-06" db="UniProtKB">
        <authorList>
            <consortium name="WormBaseParasite"/>
        </authorList>
    </citation>
    <scope>IDENTIFICATION</scope>
</reference>
<dbReference type="WBParaSite" id="SCUD_0002093801-mRNA-1">
    <property type="protein sequence ID" value="SCUD_0002093801-mRNA-1"/>
    <property type="gene ID" value="SCUD_0002093801"/>
</dbReference>
<dbReference type="PANTHER" id="PTHR47027:SF25">
    <property type="entry name" value="REVERSE TRANSCRIPTASE DOMAIN-CONTAINING PROTEIN"/>
    <property type="match status" value="1"/>
</dbReference>
<reference evidence="3 4" key="2">
    <citation type="submission" date="2018-11" db="EMBL/GenBank/DDBJ databases">
        <authorList>
            <consortium name="Pathogen Informatics"/>
        </authorList>
    </citation>
    <scope>NUCLEOTIDE SEQUENCE [LARGE SCALE GENOMIC DNA]</scope>
    <source>
        <strain evidence="3">Dakar</strain>
        <strain evidence="4">Dakar, Senegal</strain>
    </source>
</reference>
<dbReference type="EMBL" id="UZAK01045357">
    <property type="protein sequence ID" value="VDP73811.1"/>
    <property type="molecule type" value="Genomic_DNA"/>
</dbReference>
<dbReference type="Pfam" id="PF20049">
    <property type="entry name" value="DUF6451"/>
    <property type="match status" value="1"/>
</dbReference>
<feature type="domain" description="DUF6451" evidence="2">
    <location>
        <begin position="75"/>
        <end position="107"/>
    </location>
</feature>
<accession>A0A183L0T6</accession>